<evidence type="ECO:0000256" key="5">
    <source>
        <dbReference type="ARBA" id="ARBA00023022"/>
    </source>
</evidence>
<evidence type="ECO:0000256" key="7">
    <source>
        <dbReference type="RuleBase" id="RU362078"/>
    </source>
</evidence>
<evidence type="ECO:0000256" key="2">
    <source>
        <dbReference type="ARBA" id="ARBA00022529"/>
    </source>
</evidence>
<gene>
    <name evidence="8" type="ORF">NW112_12085</name>
</gene>
<dbReference type="GO" id="GO:0042742">
    <property type="term" value="P:defense response to bacterium"/>
    <property type="evidence" value="ECO:0007669"/>
    <property type="project" value="UniProtKB-UniRule"/>
</dbReference>
<protein>
    <recommendedName>
        <fullName evidence="7">Lantibiotic</fullName>
    </recommendedName>
</protein>
<dbReference type="GO" id="GO:0031640">
    <property type="term" value="P:killing of cells of another organism"/>
    <property type="evidence" value="ECO:0007669"/>
    <property type="project" value="UniProtKB-UniRule"/>
</dbReference>
<keyword evidence="3" id="KW-0883">Thioether bond</keyword>
<dbReference type="GO" id="GO:0005102">
    <property type="term" value="F:signaling receptor binding"/>
    <property type="evidence" value="ECO:0007669"/>
    <property type="project" value="UniProtKB-KW"/>
</dbReference>
<dbReference type="AlphaFoldDB" id="A0A9Q4H1M0"/>
<comment type="similarity">
    <text evidence="1 7">Belongs to the type A lantibiotic family.</text>
</comment>
<evidence type="ECO:0000256" key="6">
    <source>
        <dbReference type="ARBA" id="ARBA00023048"/>
    </source>
</evidence>
<evidence type="ECO:0000313" key="8">
    <source>
        <dbReference type="EMBL" id="MCY1595944.1"/>
    </source>
</evidence>
<name>A0A9Q4H1M0_9STAP</name>
<comment type="caution">
    <text evidence="8">The sequence shown here is derived from an EMBL/GenBank/DDBJ whole genome shotgun (WGS) entry which is preliminary data.</text>
</comment>
<keyword evidence="2 7" id="KW-0929">Antimicrobial</keyword>
<evidence type="ECO:0000256" key="3">
    <source>
        <dbReference type="ARBA" id="ARBA00022784"/>
    </source>
</evidence>
<dbReference type="EMBL" id="JANSKX010000050">
    <property type="protein sequence ID" value="MCY1595944.1"/>
    <property type="molecule type" value="Genomic_DNA"/>
</dbReference>
<accession>A0A9Q4H1M0</accession>
<proteinExistence type="inferred from homology"/>
<dbReference type="RefSeq" id="WP_048665550.1">
    <property type="nucleotide sequence ID" value="NZ_JANSKS010000057.1"/>
</dbReference>
<keyword evidence="4 7" id="KW-0425">Lantibiotic</keyword>
<keyword evidence="5 7" id="KW-0044">Antibiotic</keyword>
<comment type="PTM">
    <text evidence="7">Maturation of lantibiotics involves the enzymatic conversion of Thr, and Ser into dehydrated AA and the formation of thioether bonds with cysteine. This is followed by membrane translocation and cleavage of the modified precursor.</text>
</comment>
<organism evidence="8 9">
    <name type="scientific">Staphylococcus pettenkoferi</name>
    <dbReference type="NCBI Taxonomy" id="170573"/>
    <lineage>
        <taxon>Bacteria</taxon>
        <taxon>Bacillati</taxon>
        <taxon>Bacillota</taxon>
        <taxon>Bacilli</taxon>
        <taxon>Bacillales</taxon>
        <taxon>Staphylococcaceae</taxon>
        <taxon>Staphylococcus</taxon>
    </lineage>
</organism>
<evidence type="ECO:0000256" key="1">
    <source>
        <dbReference type="ARBA" id="ARBA00009379"/>
    </source>
</evidence>
<dbReference type="Proteomes" id="UP001081438">
    <property type="component" value="Unassembled WGS sequence"/>
</dbReference>
<sequence length="59" mass="6058">MQRNAEVLALEAIDNVSDEELETLVGAGGIVPTLTKDCPKTVSGVDISAGPVSVSKNCD</sequence>
<evidence type="ECO:0000256" key="4">
    <source>
        <dbReference type="ARBA" id="ARBA00022789"/>
    </source>
</evidence>
<dbReference type="GO" id="GO:0005576">
    <property type="term" value="C:extracellular region"/>
    <property type="evidence" value="ECO:0007669"/>
    <property type="project" value="InterPro"/>
</dbReference>
<dbReference type="Pfam" id="PF04604">
    <property type="entry name" value="L_biotic_typeA"/>
    <property type="match status" value="1"/>
</dbReference>
<evidence type="ECO:0000313" key="9">
    <source>
        <dbReference type="Proteomes" id="UP001081438"/>
    </source>
</evidence>
<comment type="function">
    <text evidence="7">Lanthionine-containing peptide antibiotic (lantibiotic) active on Gram-positive bacteria. The bactericidal activity of lantibiotics is based on depolarization of energized bacterial cytoplasmic membranes, initiated by the formation of aqueous transmembrane pores.</text>
</comment>
<dbReference type="InterPro" id="IPR007682">
    <property type="entry name" value="Lantibiotic_typ-A_Lactobact"/>
</dbReference>
<keyword evidence="6 7" id="KW-0078">Bacteriocin</keyword>
<reference evidence="8" key="1">
    <citation type="journal article" date="2022" name="Int. J. Mol. Sci.">
        <title>Phenotypic and genotypic virulence characterisation of Staphylococcus pettenkoferi strains isolated from human bloodstream and diabetic foot infections.</title>
        <authorList>
            <person name="Magnan C."/>
        </authorList>
    </citation>
    <scope>NUCLEOTIDE SEQUENCE</scope>
    <source>
        <strain evidence="8">NSP020P</strain>
    </source>
</reference>